<dbReference type="Pfam" id="PF07504">
    <property type="entry name" value="FTP"/>
    <property type="match status" value="1"/>
</dbReference>
<dbReference type="GO" id="GO:0006508">
    <property type="term" value="P:proteolysis"/>
    <property type="evidence" value="ECO:0007669"/>
    <property type="project" value="UniProtKB-KW"/>
</dbReference>
<dbReference type="GO" id="GO:0046872">
    <property type="term" value="F:metal ion binding"/>
    <property type="evidence" value="ECO:0007669"/>
    <property type="project" value="UniProtKB-KW"/>
</dbReference>
<keyword evidence="4" id="KW-0862">Zinc</keyword>
<dbReference type="InterPro" id="IPR011096">
    <property type="entry name" value="FTP_domain"/>
</dbReference>
<evidence type="ECO:0000259" key="7">
    <source>
        <dbReference type="Pfam" id="PF07504"/>
    </source>
</evidence>
<dbReference type="PANTHER" id="PTHR33794:SF1">
    <property type="entry name" value="BACILLOLYSIN"/>
    <property type="match status" value="1"/>
</dbReference>
<keyword evidence="2" id="KW-0479">Metal-binding</keyword>
<evidence type="ECO:0000313" key="8">
    <source>
        <dbReference type="EMBL" id="MDC8011195.1"/>
    </source>
</evidence>
<dbReference type="RefSeq" id="WP_263543067.1">
    <property type="nucleotide sequence ID" value="NZ_JAOVZO020000001.1"/>
</dbReference>
<comment type="caution">
    <text evidence="8">The sequence shown here is derived from an EMBL/GenBank/DDBJ whole genome shotgun (WGS) entry which is preliminary data.</text>
</comment>
<evidence type="ECO:0000256" key="5">
    <source>
        <dbReference type="ARBA" id="ARBA00023049"/>
    </source>
</evidence>
<protein>
    <recommendedName>
        <fullName evidence="7">FTP domain-containing protein</fullName>
    </recommendedName>
</protein>
<keyword evidence="3" id="KW-0378">Hydrolase</keyword>
<keyword evidence="9" id="KW-1185">Reference proteome</keyword>
<dbReference type="Proteomes" id="UP001139971">
    <property type="component" value="Unassembled WGS sequence"/>
</dbReference>
<name>A0A9X3YHH7_9GAMM</name>
<reference evidence="8" key="1">
    <citation type="submission" date="2023-02" db="EMBL/GenBank/DDBJ databases">
        <title>Tahibacter soli sp. nov. isolated from soil.</title>
        <authorList>
            <person name="Baek J.H."/>
            <person name="Lee J.K."/>
            <person name="Choi D.G."/>
            <person name="Jeon C.O."/>
        </authorList>
    </citation>
    <scope>NUCLEOTIDE SEQUENCE</scope>
    <source>
        <strain evidence="8">BL</strain>
    </source>
</reference>
<evidence type="ECO:0000313" key="9">
    <source>
        <dbReference type="Proteomes" id="UP001139971"/>
    </source>
</evidence>
<organism evidence="8 9">
    <name type="scientific">Tahibacter soli</name>
    <dbReference type="NCBI Taxonomy" id="2983605"/>
    <lineage>
        <taxon>Bacteria</taxon>
        <taxon>Pseudomonadati</taxon>
        <taxon>Pseudomonadota</taxon>
        <taxon>Gammaproteobacteria</taxon>
        <taxon>Lysobacterales</taxon>
        <taxon>Rhodanobacteraceae</taxon>
        <taxon>Tahibacter</taxon>
    </lineage>
</organism>
<evidence type="ECO:0000256" key="6">
    <source>
        <dbReference type="SAM" id="SignalP"/>
    </source>
</evidence>
<feature type="signal peptide" evidence="6">
    <location>
        <begin position="1"/>
        <end position="26"/>
    </location>
</feature>
<evidence type="ECO:0000256" key="1">
    <source>
        <dbReference type="ARBA" id="ARBA00022670"/>
    </source>
</evidence>
<dbReference type="Gene3D" id="3.10.170.10">
    <property type="match status" value="1"/>
</dbReference>
<dbReference type="SUPFAM" id="SSF55486">
    <property type="entry name" value="Metalloproteases ('zincins'), catalytic domain"/>
    <property type="match status" value="1"/>
</dbReference>
<dbReference type="InterPro" id="IPR050728">
    <property type="entry name" value="Zinc_Metalloprotease_M4"/>
</dbReference>
<dbReference type="PANTHER" id="PTHR33794">
    <property type="entry name" value="BACILLOLYSIN"/>
    <property type="match status" value="1"/>
</dbReference>
<accession>A0A9X3YHH7</accession>
<gene>
    <name evidence="8" type="ORF">OD750_001400</name>
</gene>
<dbReference type="AlphaFoldDB" id="A0A9X3YHH7"/>
<feature type="domain" description="FTP" evidence="7">
    <location>
        <begin position="116"/>
        <end position="151"/>
    </location>
</feature>
<evidence type="ECO:0000256" key="3">
    <source>
        <dbReference type="ARBA" id="ARBA00022801"/>
    </source>
</evidence>
<feature type="chain" id="PRO_5040780657" description="FTP domain-containing protein" evidence="6">
    <location>
        <begin position="27"/>
        <end position="573"/>
    </location>
</feature>
<sequence length="573" mass="60326">MKLRNKTLAGGIASVLMLGIATNAAALSPQSQAERQSVRDALTRGVDTPSLFDAVDGQYRPDGLPAALFAPDFNARPASPKAMALEYLAARGESLGLDAQAVANLAVTSERLTGNIGVVRVRQQAQGLPVYGSDIVVSTASDGRVIFVANDVVTGLADVDTTPKLDADRALVVVAGYLGGAPLRHGKTALMLHVANGKTHLVWRAEAMSSAVGVGGWDVLVDAHDGTVLRAQSTTYNVDGTGTVFKPDPLSSARVAYATTGYPDNNNADSAQLTAQLSSVTLREITLSAGQHSLNGPKAVCWQWEPPTDAACPVQASSDFSVTRSALTFDAVNVYYHVDTFMRYINTTLGVAVTPRQYTGGVRFDAHGENGDDNSHFDSGTGELVFGEGGVDDAQDADVIIHELGHGIHDWLTNGGLSQTQGLSEGVGDYLAQAYSRDFPNQWTPSDAAYNWVFSYDGHNPFWGGRVTNWHTNHSYPSNLGSPSPHIPGQYWASCNIVARDAIGGAMMDKAFLVGLSMTTGSANQKTAAQAVINAAATQGANVAGIAAAYNTSCTYAVTVPVSDLIFKNGFEL</sequence>
<keyword evidence="5" id="KW-0482">Metalloprotease</keyword>
<evidence type="ECO:0000256" key="4">
    <source>
        <dbReference type="ARBA" id="ARBA00022833"/>
    </source>
</evidence>
<dbReference type="EMBL" id="JAOVZO020000001">
    <property type="protein sequence ID" value="MDC8011195.1"/>
    <property type="molecule type" value="Genomic_DNA"/>
</dbReference>
<keyword evidence="1" id="KW-0645">Protease</keyword>
<keyword evidence="6" id="KW-0732">Signal</keyword>
<dbReference type="GO" id="GO:0008237">
    <property type="term" value="F:metallopeptidase activity"/>
    <property type="evidence" value="ECO:0007669"/>
    <property type="project" value="UniProtKB-KW"/>
</dbReference>
<proteinExistence type="predicted"/>
<evidence type="ECO:0000256" key="2">
    <source>
        <dbReference type="ARBA" id="ARBA00022723"/>
    </source>
</evidence>